<feature type="compositionally biased region" description="Basic residues" evidence="2">
    <location>
        <begin position="319"/>
        <end position="330"/>
    </location>
</feature>
<feature type="compositionally biased region" description="Acidic residues" evidence="2">
    <location>
        <begin position="337"/>
        <end position="357"/>
    </location>
</feature>
<gene>
    <name evidence="4" type="ORF">LODBEIA_P43760</name>
</gene>
<proteinExistence type="predicted"/>
<dbReference type="PROSITE" id="PS00028">
    <property type="entry name" value="ZINC_FINGER_C2H2_1"/>
    <property type="match status" value="1"/>
</dbReference>
<evidence type="ECO:0000259" key="3">
    <source>
        <dbReference type="PROSITE" id="PS50157"/>
    </source>
</evidence>
<name>A0ABP0ZPU2_9ASCO</name>
<dbReference type="InterPro" id="IPR013087">
    <property type="entry name" value="Znf_C2H2_type"/>
</dbReference>
<feature type="domain" description="C2H2-type" evidence="3">
    <location>
        <begin position="292"/>
        <end position="322"/>
    </location>
</feature>
<dbReference type="InterPro" id="IPR036236">
    <property type="entry name" value="Znf_C2H2_sf"/>
</dbReference>
<keyword evidence="1" id="KW-0479">Metal-binding</keyword>
<evidence type="ECO:0000313" key="4">
    <source>
        <dbReference type="EMBL" id="CAK9440276.1"/>
    </source>
</evidence>
<keyword evidence="5" id="KW-1185">Reference proteome</keyword>
<organism evidence="4 5">
    <name type="scientific">Lodderomyces beijingensis</name>
    <dbReference type="NCBI Taxonomy" id="1775926"/>
    <lineage>
        <taxon>Eukaryota</taxon>
        <taxon>Fungi</taxon>
        <taxon>Dikarya</taxon>
        <taxon>Ascomycota</taxon>
        <taxon>Saccharomycotina</taxon>
        <taxon>Pichiomycetes</taxon>
        <taxon>Debaryomycetaceae</taxon>
        <taxon>Candida/Lodderomyces clade</taxon>
        <taxon>Lodderomyces</taxon>
    </lineage>
</organism>
<evidence type="ECO:0000256" key="2">
    <source>
        <dbReference type="SAM" id="MobiDB-lite"/>
    </source>
</evidence>
<dbReference type="Gene3D" id="3.30.160.60">
    <property type="entry name" value="Classic Zinc Finger"/>
    <property type="match status" value="1"/>
</dbReference>
<accession>A0ABP0ZPU2</accession>
<dbReference type="SUPFAM" id="SSF57667">
    <property type="entry name" value="beta-beta-alpha zinc fingers"/>
    <property type="match status" value="1"/>
</dbReference>
<dbReference type="Proteomes" id="UP001497383">
    <property type="component" value="Chromosome 5"/>
</dbReference>
<reference evidence="4 5" key="1">
    <citation type="submission" date="2024-03" db="EMBL/GenBank/DDBJ databases">
        <authorList>
            <person name="Brejova B."/>
        </authorList>
    </citation>
    <scope>NUCLEOTIDE SEQUENCE [LARGE SCALE GENOMIC DNA]</scope>
    <source>
        <strain evidence="4 5">CBS 14171</strain>
    </source>
</reference>
<keyword evidence="1" id="KW-0862">Zinc</keyword>
<evidence type="ECO:0000256" key="1">
    <source>
        <dbReference type="PROSITE-ProRule" id="PRU00042"/>
    </source>
</evidence>
<dbReference type="SMART" id="SM00355">
    <property type="entry name" value="ZnF_C2H2"/>
    <property type="match status" value="2"/>
</dbReference>
<dbReference type="PROSITE" id="PS50157">
    <property type="entry name" value="ZINC_FINGER_C2H2_2"/>
    <property type="match status" value="1"/>
</dbReference>
<evidence type="ECO:0000313" key="5">
    <source>
        <dbReference type="Proteomes" id="UP001497383"/>
    </source>
</evidence>
<dbReference type="GeneID" id="92209572"/>
<dbReference type="Pfam" id="PF00096">
    <property type="entry name" value="zf-C2H2"/>
    <property type="match status" value="1"/>
</dbReference>
<keyword evidence="1" id="KW-0863">Zinc-finger</keyword>
<sequence>MDYQHVNEGDASDDNFLHPEFPNATSFSQEILRSIVTSFDQVPHHHVGGPICFREVQLLDLSDTAQFHDSGASSFPHQILKSIVTSLDVPFVDTPCFHAAHLLDSSTESEVETASVDTVETQSVDMDEETPPLSVSTAGPIPILGSKNPPGVSASVSFSGAAPKSKRSFPEHSISKFKNNEVKDFRAYVLSRYSVKLIESIKLCSADAQCEKHCSKIFQSYLDMIAHYQENKLMSSVFDRNYRCPVHECPLHVIGTKNRADLRHHVHYEHITNGYVHQYFKQYDQNIKDILFVCSEPDCGKSFYRSDSLTRHLRLVHKEKKTKKKKRRRGTSWNSRDEEEYGDGDGDGEGEEAEEGEEQIRIPKRRRKRS</sequence>
<protein>
    <recommendedName>
        <fullName evidence="3">C2H2-type domain-containing protein</fullName>
    </recommendedName>
</protein>
<dbReference type="EMBL" id="OZ022409">
    <property type="protein sequence ID" value="CAK9440276.1"/>
    <property type="molecule type" value="Genomic_DNA"/>
</dbReference>
<dbReference type="RefSeq" id="XP_066831314.1">
    <property type="nucleotide sequence ID" value="XM_066974590.1"/>
</dbReference>
<feature type="region of interest" description="Disordered" evidence="2">
    <location>
        <begin position="319"/>
        <end position="370"/>
    </location>
</feature>